<sequence length="62" mass="7012">MTENDILEGLIKLGYAEKNFFNIVSESDESLNISKSSIEDVREYDMQNDFFSSKQSDLAIAA</sequence>
<organism evidence="1 2">
    <name type="scientific">Paucilactobacillus hokkaidonensis</name>
    <dbReference type="NCBI Taxonomy" id="1193095"/>
    <lineage>
        <taxon>Bacteria</taxon>
        <taxon>Bacillati</taxon>
        <taxon>Bacillota</taxon>
        <taxon>Bacilli</taxon>
        <taxon>Lactobacillales</taxon>
        <taxon>Lactobacillaceae</taxon>
        <taxon>Paucilactobacillus</taxon>
    </lineage>
</organism>
<accession>A0ABR5Q4U4</accession>
<dbReference type="Proteomes" id="UP000051884">
    <property type="component" value="Unassembled WGS sequence"/>
</dbReference>
<reference evidence="1 2" key="1">
    <citation type="journal article" date="2015" name="Genome Announc.">
        <title>Expanding the biotechnology potential of lactobacilli through comparative genomics of 213 strains and associated genera.</title>
        <authorList>
            <person name="Sun Z."/>
            <person name="Harris H.M."/>
            <person name="McCann A."/>
            <person name="Guo C."/>
            <person name="Argimon S."/>
            <person name="Zhang W."/>
            <person name="Yang X."/>
            <person name="Jeffery I.B."/>
            <person name="Cooney J.C."/>
            <person name="Kagawa T.F."/>
            <person name="Liu W."/>
            <person name="Song Y."/>
            <person name="Salvetti E."/>
            <person name="Wrobel A."/>
            <person name="Rasinkangas P."/>
            <person name="Parkhill J."/>
            <person name="Rea M.C."/>
            <person name="O'Sullivan O."/>
            <person name="Ritari J."/>
            <person name="Douillard F.P."/>
            <person name="Paul Ross R."/>
            <person name="Yang R."/>
            <person name="Briner A.E."/>
            <person name="Felis G.E."/>
            <person name="de Vos W.M."/>
            <person name="Barrangou R."/>
            <person name="Klaenhammer T.R."/>
            <person name="Caufield P.W."/>
            <person name="Cui Y."/>
            <person name="Zhang H."/>
            <person name="O'Toole P.W."/>
        </authorList>
    </citation>
    <scope>NUCLEOTIDE SEQUENCE [LARGE SCALE GENOMIC DNA]</scope>
    <source>
        <strain evidence="1 2">DSM 26202</strain>
    </source>
</reference>
<comment type="caution">
    <text evidence="1">The sequence shown here is derived from an EMBL/GenBank/DDBJ whole genome shotgun (WGS) entry which is preliminary data.</text>
</comment>
<gene>
    <name evidence="1" type="ORF">IV59_GL001553</name>
</gene>
<name>A0ABR5Q4U4_9LACO</name>
<evidence type="ECO:0000313" key="1">
    <source>
        <dbReference type="EMBL" id="KRO08018.1"/>
    </source>
</evidence>
<proteinExistence type="predicted"/>
<keyword evidence="2" id="KW-1185">Reference proteome</keyword>
<dbReference type="EMBL" id="JQCH01000036">
    <property type="protein sequence ID" value="KRO08018.1"/>
    <property type="molecule type" value="Genomic_DNA"/>
</dbReference>
<protein>
    <submittedName>
        <fullName evidence="1">Uncharacterized protein</fullName>
    </submittedName>
</protein>
<evidence type="ECO:0000313" key="2">
    <source>
        <dbReference type="Proteomes" id="UP000051884"/>
    </source>
</evidence>